<dbReference type="InterPro" id="IPR029058">
    <property type="entry name" value="AB_hydrolase_fold"/>
</dbReference>
<evidence type="ECO:0000259" key="1">
    <source>
        <dbReference type="Pfam" id="PF12697"/>
    </source>
</evidence>
<accession>A0ABS5KVS1</accession>
<name>A0ABS5KVS1_9ACTN</name>
<dbReference type="EMBL" id="JAAFYZ010000091">
    <property type="protein sequence ID" value="MBS2550105.1"/>
    <property type="molecule type" value="Genomic_DNA"/>
</dbReference>
<evidence type="ECO:0000313" key="2">
    <source>
        <dbReference type="EMBL" id="MBS2550105.1"/>
    </source>
</evidence>
<comment type="caution">
    <text evidence="2">The sequence shown here is derived from an EMBL/GenBank/DDBJ whole genome shotgun (WGS) entry which is preliminary data.</text>
</comment>
<dbReference type="RefSeq" id="WP_212012243.1">
    <property type="nucleotide sequence ID" value="NZ_JAAFYZ010000091.1"/>
</dbReference>
<proteinExistence type="predicted"/>
<gene>
    <name evidence="2" type="ORF">KGQ19_24880</name>
</gene>
<dbReference type="Pfam" id="PF12697">
    <property type="entry name" value="Abhydrolase_6"/>
    <property type="match status" value="1"/>
</dbReference>
<dbReference type="PANTHER" id="PTHR37017">
    <property type="entry name" value="AB HYDROLASE-1 DOMAIN-CONTAINING PROTEIN-RELATED"/>
    <property type="match status" value="1"/>
</dbReference>
<dbReference type="InterPro" id="IPR052897">
    <property type="entry name" value="Sec-Metab_Biosynth_Hydrolase"/>
</dbReference>
<organism evidence="2 3">
    <name type="scientific">Catenulispora pinistramenti</name>
    <dbReference type="NCBI Taxonomy" id="2705254"/>
    <lineage>
        <taxon>Bacteria</taxon>
        <taxon>Bacillati</taxon>
        <taxon>Actinomycetota</taxon>
        <taxon>Actinomycetes</taxon>
        <taxon>Catenulisporales</taxon>
        <taxon>Catenulisporaceae</taxon>
        <taxon>Catenulispora</taxon>
    </lineage>
</organism>
<dbReference type="InterPro" id="IPR000073">
    <property type="entry name" value="AB_hydrolase_1"/>
</dbReference>
<feature type="domain" description="AB hydrolase-1" evidence="1">
    <location>
        <begin position="5"/>
        <end position="221"/>
    </location>
</feature>
<dbReference type="Gene3D" id="3.40.50.1820">
    <property type="entry name" value="alpha/beta hydrolase"/>
    <property type="match status" value="1"/>
</dbReference>
<keyword evidence="2" id="KW-0378">Hydrolase</keyword>
<keyword evidence="3" id="KW-1185">Reference proteome</keyword>
<sequence>MATYVLIHGASSDSWFWHRVVPLLRAAGHDVVTPDLPVSDPEAGIPEYTDAAVAALGDRADADDLVVVAQSMGSFTGAALTHRVPVKLLVFLSAMAPKEGETPGQWWEATGYSQARQESDARLGLPADADVKVVFFHDVPEKIVAAAWERGEVGQSDRPFGPPPMPALPTGVPIRYLVGRDDRFFPLDFQRRTVQERLGFAPDEMEGGHLLPLAQPEAVVQRLEAYRVGAGL</sequence>
<protein>
    <submittedName>
        <fullName evidence="2">Alpha/beta hydrolase</fullName>
    </submittedName>
</protein>
<dbReference type="Proteomes" id="UP000730482">
    <property type="component" value="Unassembled WGS sequence"/>
</dbReference>
<evidence type="ECO:0000313" key="3">
    <source>
        <dbReference type="Proteomes" id="UP000730482"/>
    </source>
</evidence>
<dbReference type="PANTHER" id="PTHR37017:SF11">
    <property type="entry name" value="ESTERASE_LIPASE_THIOESTERASE DOMAIN-CONTAINING PROTEIN"/>
    <property type="match status" value="1"/>
</dbReference>
<reference evidence="2 3" key="1">
    <citation type="submission" date="2020-02" db="EMBL/GenBank/DDBJ databases">
        <title>Acidophilic actinobacteria isolated from forest soil.</title>
        <authorList>
            <person name="Golinska P."/>
        </authorList>
    </citation>
    <scope>NUCLEOTIDE SEQUENCE [LARGE SCALE GENOMIC DNA]</scope>
    <source>
        <strain evidence="2 3">NL8</strain>
    </source>
</reference>
<dbReference type="SUPFAM" id="SSF53474">
    <property type="entry name" value="alpha/beta-Hydrolases"/>
    <property type="match status" value="1"/>
</dbReference>
<dbReference type="GO" id="GO:0016787">
    <property type="term" value="F:hydrolase activity"/>
    <property type="evidence" value="ECO:0007669"/>
    <property type="project" value="UniProtKB-KW"/>
</dbReference>